<sequence>MNWNTIMPKMPFCYSYSFITSCQFLSEKCTIMLSCKPLTITISTIFSSFPLNLSSGRILSCGLLYLK</sequence>
<name>A0A0P5T8H7_9CRUS</name>
<dbReference type="AlphaFoldDB" id="A0A0P5T8H7"/>
<accession>A0A0P5T8H7</accession>
<evidence type="ECO:0000313" key="1">
    <source>
        <dbReference type="EMBL" id="JAN39652.1"/>
    </source>
</evidence>
<proteinExistence type="predicted"/>
<organism evidence="1">
    <name type="scientific">Daphnia magna</name>
    <dbReference type="NCBI Taxonomy" id="35525"/>
    <lineage>
        <taxon>Eukaryota</taxon>
        <taxon>Metazoa</taxon>
        <taxon>Ecdysozoa</taxon>
        <taxon>Arthropoda</taxon>
        <taxon>Crustacea</taxon>
        <taxon>Branchiopoda</taxon>
        <taxon>Diplostraca</taxon>
        <taxon>Cladocera</taxon>
        <taxon>Anomopoda</taxon>
        <taxon>Daphniidae</taxon>
        <taxon>Daphnia</taxon>
    </lineage>
</organism>
<reference evidence="1" key="1">
    <citation type="submission" date="2015-10" db="EMBL/GenBank/DDBJ databases">
        <title>EvidentialGene: Evidence-directed Construction of Complete mRNA Transcriptomes without Genomes.</title>
        <authorList>
            <person name="Gilbert D.G."/>
        </authorList>
    </citation>
    <scope>NUCLEOTIDE SEQUENCE</scope>
</reference>
<dbReference type="EMBL" id="GDIQ01055085">
    <property type="protein sequence ID" value="JAN39652.1"/>
    <property type="molecule type" value="Transcribed_RNA"/>
</dbReference>
<protein>
    <submittedName>
        <fullName evidence="1">Uncharacterized protein</fullName>
    </submittedName>
</protein>